<comment type="caution">
    <text evidence="2">The sequence shown here is derived from an EMBL/GenBank/DDBJ whole genome shotgun (WGS) entry which is preliminary data.</text>
</comment>
<evidence type="ECO:0000313" key="2">
    <source>
        <dbReference type="EMBL" id="MBF1284177.1"/>
    </source>
</evidence>
<gene>
    <name evidence="2" type="ORF">HXM93_06585</name>
</gene>
<accession>A0A930H0L7</accession>
<proteinExistence type="predicted"/>
<organism evidence="2 3">
    <name type="scientific">Oribacterium parvum</name>
    <dbReference type="NCBI Taxonomy" id="1501329"/>
    <lineage>
        <taxon>Bacteria</taxon>
        <taxon>Bacillati</taxon>
        <taxon>Bacillota</taxon>
        <taxon>Clostridia</taxon>
        <taxon>Lachnospirales</taxon>
        <taxon>Lachnospiraceae</taxon>
        <taxon>Oribacterium</taxon>
    </lineage>
</organism>
<dbReference type="AlphaFoldDB" id="A0A930H0L7"/>
<evidence type="ECO:0000256" key="1">
    <source>
        <dbReference type="SAM" id="Phobius"/>
    </source>
</evidence>
<protein>
    <submittedName>
        <fullName evidence="2">Uncharacterized protein</fullName>
    </submittedName>
</protein>
<dbReference type="EMBL" id="JABZRD010000399">
    <property type="protein sequence ID" value="MBF1284177.1"/>
    <property type="molecule type" value="Genomic_DNA"/>
</dbReference>
<keyword evidence="1" id="KW-0812">Transmembrane</keyword>
<feature type="transmembrane region" description="Helical" evidence="1">
    <location>
        <begin position="127"/>
        <end position="145"/>
    </location>
</feature>
<feature type="transmembrane region" description="Helical" evidence="1">
    <location>
        <begin position="36"/>
        <end position="55"/>
    </location>
</feature>
<name>A0A930H0L7_9FIRM</name>
<keyword evidence="1" id="KW-0472">Membrane</keyword>
<sequence>MNKKEKALFLGHFILLLLELLVVLHAFSEEGWTTLRFYTTDSNFLCGIASLLYILKKFPKLNQEGKGVVSGYFQKKQQADISLEEERPSLITLLRFISTASLMVTFVVVLLVLGPENGYAHEFLGGMRLYSHLICPFLSLFLFVTGEERVPKKWISYALYATLLYAIPLILLNATGLVSGPYSFLKIREQSLGKTMFWIVTILSGNALLAWGAIGLQGLKVGSKKRRDKEQIEID</sequence>
<feature type="transmembrane region" description="Helical" evidence="1">
    <location>
        <begin position="196"/>
        <end position="219"/>
    </location>
</feature>
<evidence type="ECO:0000313" key="3">
    <source>
        <dbReference type="Proteomes" id="UP000709351"/>
    </source>
</evidence>
<reference evidence="2" key="1">
    <citation type="submission" date="2020-04" db="EMBL/GenBank/DDBJ databases">
        <title>Deep metagenomics examines the oral microbiome during advanced dental caries in children, revealing novel taxa and co-occurrences with host molecules.</title>
        <authorList>
            <person name="Baker J.L."/>
            <person name="Morton J.T."/>
            <person name="Dinis M."/>
            <person name="Alvarez R."/>
            <person name="Tran N.C."/>
            <person name="Knight R."/>
            <person name="Edlund A."/>
        </authorList>
    </citation>
    <scope>NUCLEOTIDE SEQUENCE</scope>
    <source>
        <strain evidence="2">JCVI_24_bin.2</strain>
    </source>
</reference>
<feature type="transmembrane region" description="Helical" evidence="1">
    <location>
        <begin position="157"/>
        <end position="176"/>
    </location>
</feature>
<dbReference type="Proteomes" id="UP000709351">
    <property type="component" value="Unassembled WGS sequence"/>
</dbReference>
<keyword evidence="1" id="KW-1133">Transmembrane helix</keyword>
<feature type="transmembrane region" description="Helical" evidence="1">
    <location>
        <begin position="93"/>
        <end position="115"/>
    </location>
</feature>